<organism evidence="4 5">
    <name type="scientific">Solitalea koreensis</name>
    <dbReference type="NCBI Taxonomy" id="543615"/>
    <lineage>
        <taxon>Bacteria</taxon>
        <taxon>Pseudomonadati</taxon>
        <taxon>Bacteroidota</taxon>
        <taxon>Sphingobacteriia</taxon>
        <taxon>Sphingobacteriales</taxon>
        <taxon>Sphingobacteriaceae</taxon>
        <taxon>Solitalea</taxon>
    </lineage>
</organism>
<dbReference type="AlphaFoldDB" id="A0A521DXQ0"/>
<evidence type="ECO:0000256" key="1">
    <source>
        <dbReference type="PROSITE-ProRule" id="PRU00182"/>
    </source>
</evidence>
<dbReference type="EMBL" id="FXSZ01000009">
    <property type="protein sequence ID" value="SMO76415.1"/>
    <property type="molecule type" value="Genomic_DNA"/>
</dbReference>
<dbReference type="InterPro" id="IPR016155">
    <property type="entry name" value="Mopterin_synth/thiamin_S_b"/>
</dbReference>
<dbReference type="PANTHER" id="PTHR39081:SF1">
    <property type="entry name" value="MUT7-C RNASE DOMAIN-CONTAINING PROTEIN"/>
    <property type="match status" value="1"/>
</dbReference>
<dbReference type="PANTHER" id="PTHR39081">
    <property type="entry name" value="MUT7-C DOMAIN-CONTAINING PROTEIN"/>
    <property type="match status" value="1"/>
</dbReference>
<gene>
    <name evidence="4" type="ORF">SAMN06265350_10946</name>
</gene>
<dbReference type="SUPFAM" id="SSF54285">
    <property type="entry name" value="MoaD/ThiS"/>
    <property type="match status" value="1"/>
</dbReference>
<accession>A0A521DXQ0</accession>
<dbReference type="GO" id="GO:0003723">
    <property type="term" value="F:RNA binding"/>
    <property type="evidence" value="ECO:0007669"/>
    <property type="project" value="UniProtKB-KW"/>
</dbReference>
<evidence type="ECO:0000313" key="5">
    <source>
        <dbReference type="Proteomes" id="UP000315971"/>
    </source>
</evidence>
<evidence type="ECO:0008006" key="6">
    <source>
        <dbReference type="Google" id="ProtNLM"/>
    </source>
</evidence>
<name>A0A521DXQ0_9SPHI</name>
<evidence type="ECO:0000259" key="2">
    <source>
        <dbReference type="Pfam" id="PF01927"/>
    </source>
</evidence>
<feature type="domain" description="Mut7-C RNAse" evidence="2">
    <location>
        <begin position="93"/>
        <end position="191"/>
    </location>
</feature>
<dbReference type="InterPro" id="IPR002782">
    <property type="entry name" value="Mut7-C_RNAse_dom"/>
</dbReference>
<keyword evidence="1" id="KW-0694">RNA-binding</keyword>
<dbReference type="Pfam" id="PF01927">
    <property type="entry name" value="Mut7-C"/>
    <property type="match status" value="1"/>
</dbReference>
<evidence type="ECO:0000313" key="4">
    <source>
        <dbReference type="EMBL" id="SMO76415.1"/>
    </source>
</evidence>
<dbReference type="Pfam" id="PF14451">
    <property type="entry name" value="Ub-Mut7C"/>
    <property type="match status" value="1"/>
</dbReference>
<dbReference type="PROSITE" id="PS50889">
    <property type="entry name" value="S4"/>
    <property type="match status" value="1"/>
</dbReference>
<dbReference type="InterPro" id="IPR027798">
    <property type="entry name" value="Ub_Mut7C"/>
</dbReference>
<evidence type="ECO:0000259" key="3">
    <source>
        <dbReference type="Pfam" id="PF14451"/>
    </source>
</evidence>
<reference evidence="4 5" key="1">
    <citation type="submission" date="2017-05" db="EMBL/GenBank/DDBJ databases">
        <authorList>
            <person name="Varghese N."/>
            <person name="Submissions S."/>
        </authorList>
    </citation>
    <scope>NUCLEOTIDE SEQUENCE [LARGE SCALE GENOMIC DNA]</scope>
    <source>
        <strain evidence="4 5">DSM 21342</strain>
    </source>
</reference>
<dbReference type="RefSeq" id="WP_221929059.1">
    <property type="nucleotide sequence ID" value="NZ_FXSZ01000009.1"/>
</dbReference>
<dbReference type="Proteomes" id="UP000315971">
    <property type="component" value="Unassembled WGS sequence"/>
</dbReference>
<feature type="domain" description="Ubiquitin Mut7-C" evidence="3">
    <location>
        <begin position="4"/>
        <end position="77"/>
    </location>
</feature>
<proteinExistence type="predicted"/>
<keyword evidence="5" id="KW-1185">Reference proteome</keyword>
<sequence length="193" mass="22335">MPKSASFRFYGGLNDFLPIERRNSWFSYSFWGTPSIKNAIEAIGPPHPEVDLVLVNDVPVKFSYLLQKGDRIEVHPLLNGGFFSKNDEQVSNKFILDVHLGKLARSLRLLGFDTTYDNFYEDETIVKTAKAENRIVLTRDLLLLKNGDVARGYWIRSQHSEEQLKEVIRYFNLSKFKPFKRCLECNGIIKKNT</sequence>
<protein>
    <recommendedName>
        <fullName evidence="6">Twitching motility protein PilT</fullName>
    </recommendedName>
</protein>